<sequence length="358" mass="41024">MELFNFENEHFRLLLMSAVFLVAAFILSVWLYRIMKRILKENKNPSWKNIASVIQYPFKALVLLIAIVFIRSHIGVTDIYGIKIGLILYILFLTVMSWLGISIVKAIKIAVIAGYDVNESDNLKARKMHTQMRVFERISIFLILFITLALILLSFETIREIGVSLLASAGIAGLIIGFAAQKSISMLLAGFQIAITQPIRIDDVVIVEGEWGRIEEITLTYVVVAIWDKRRLMVPVNYFIDTPFQNWTRQSADILGSVFIYVDYGFPVDKLREYMDEALANNPWWDGNVKVLQVTNCTEKSMELRALASAKDSPSAWDLRVKLREDLLEFLRLSYPEYLPRTRVKMVDDEPSSSKKQV</sequence>
<keyword evidence="2 5" id="KW-0812">Transmembrane</keyword>
<dbReference type="InterPro" id="IPR006685">
    <property type="entry name" value="MscS_channel_2nd"/>
</dbReference>
<dbReference type="Pfam" id="PF00924">
    <property type="entry name" value="MS_channel_2nd"/>
    <property type="match status" value="1"/>
</dbReference>
<evidence type="ECO:0000256" key="2">
    <source>
        <dbReference type="ARBA" id="ARBA00022692"/>
    </source>
</evidence>
<protein>
    <submittedName>
        <fullName evidence="7">Small-conductance mechanosensitive channel</fullName>
    </submittedName>
</protein>
<evidence type="ECO:0000259" key="6">
    <source>
        <dbReference type="Pfam" id="PF00924"/>
    </source>
</evidence>
<dbReference type="InterPro" id="IPR010920">
    <property type="entry name" value="LSM_dom_sf"/>
</dbReference>
<reference evidence="7 8" key="1">
    <citation type="submission" date="2017-02" db="EMBL/GenBank/DDBJ databases">
        <authorList>
            <person name="Peterson S.W."/>
        </authorList>
    </citation>
    <scope>NUCLEOTIDE SEQUENCE [LARGE SCALE GENOMIC DNA]</scope>
    <source>
        <strain evidence="7 8">DSM 24412</strain>
    </source>
</reference>
<feature type="transmembrane region" description="Helical" evidence="5">
    <location>
        <begin position="53"/>
        <end position="74"/>
    </location>
</feature>
<dbReference type="STRING" id="889453.SAMN03080601_00996"/>
<comment type="subcellular location">
    <subcellularLocation>
        <location evidence="1">Membrane</location>
    </subcellularLocation>
</comment>
<proteinExistence type="predicted"/>
<dbReference type="SUPFAM" id="SSF50182">
    <property type="entry name" value="Sm-like ribonucleoproteins"/>
    <property type="match status" value="1"/>
</dbReference>
<dbReference type="PANTHER" id="PTHR30566">
    <property type="entry name" value="YNAI-RELATED MECHANOSENSITIVE ION CHANNEL"/>
    <property type="match status" value="1"/>
</dbReference>
<evidence type="ECO:0000313" key="7">
    <source>
        <dbReference type="EMBL" id="SKB67139.1"/>
    </source>
</evidence>
<evidence type="ECO:0000256" key="1">
    <source>
        <dbReference type="ARBA" id="ARBA00004370"/>
    </source>
</evidence>
<keyword evidence="3 5" id="KW-1133">Transmembrane helix</keyword>
<dbReference type="InterPro" id="IPR023408">
    <property type="entry name" value="MscS_beta-dom_sf"/>
</dbReference>
<gene>
    <name evidence="7" type="ORF">SAMN03080601_00996</name>
</gene>
<accession>A0A1T5D637</accession>
<evidence type="ECO:0000256" key="5">
    <source>
        <dbReference type="SAM" id="Phobius"/>
    </source>
</evidence>
<dbReference type="RefSeq" id="WP_079556772.1">
    <property type="nucleotide sequence ID" value="NZ_CP021904.1"/>
</dbReference>
<organism evidence="7 8">
    <name type="scientific">Alkalitalea saponilacus</name>
    <dbReference type="NCBI Taxonomy" id="889453"/>
    <lineage>
        <taxon>Bacteria</taxon>
        <taxon>Pseudomonadati</taxon>
        <taxon>Bacteroidota</taxon>
        <taxon>Bacteroidia</taxon>
        <taxon>Marinilabiliales</taxon>
        <taxon>Marinilabiliaceae</taxon>
        <taxon>Alkalitalea</taxon>
    </lineage>
</organism>
<feature type="transmembrane region" description="Helical" evidence="5">
    <location>
        <begin position="161"/>
        <end position="180"/>
    </location>
</feature>
<dbReference type="AlphaFoldDB" id="A0A1T5D637"/>
<dbReference type="GO" id="GO:0008381">
    <property type="term" value="F:mechanosensitive monoatomic ion channel activity"/>
    <property type="evidence" value="ECO:0007669"/>
    <property type="project" value="UniProtKB-ARBA"/>
</dbReference>
<dbReference type="Proteomes" id="UP000191055">
    <property type="component" value="Unassembled WGS sequence"/>
</dbReference>
<evidence type="ECO:0000256" key="3">
    <source>
        <dbReference type="ARBA" id="ARBA00022989"/>
    </source>
</evidence>
<feature type="transmembrane region" description="Helical" evidence="5">
    <location>
        <begin position="80"/>
        <end position="101"/>
    </location>
</feature>
<keyword evidence="8" id="KW-1185">Reference proteome</keyword>
<feature type="transmembrane region" description="Helical" evidence="5">
    <location>
        <begin position="12"/>
        <end position="32"/>
    </location>
</feature>
<dbReference type="GO" id="GO:0016020">
    <property type="term" value="C:membrane"/>
    <property type="evidence" value="ECO:0007669"/>
    <property type="project" value="UniProtKB-SubCell"/>
</dbReference>
<name>A0A1T5D637_9BACT</name>
<dbReference type="Gene3D" id="1.10.287.1260">
    <property type="match status" value="1"/>
</dbReference>
<dbReference type="Gene3D" id="2.30.30.60">
    <property type="match status" value="1"/>
</dbReference>
<dbReference type="EMBL" id="FUYV01000004">
    <property type="protein sequence ID" value="SKB67139.1"/>
    <property type="molecule type" value="Genomic_DNA"/>
</dbReference>
<feature type="domain" description="Mechanosensitive ion channel MscS" evidence="6">
    <location>
        <begin position="183"/>
        <end position="249"/>
    </location>
</feature>
<keyword evidence="4 5" id="KW-0472">Membrane</keyword>
<feature type="transmembrane region" description="Helical" evidence="5">
    <location>
        <begin position="134"/>
        <end position="155"/>
    </location>
</feature>
<dbReference type="PANTHER" id="PTHR30566:SF25">
    <property type="entry name" value="INNER MEMBRANE PROTEIN"/>
    <property type="match status" value="1"/>
</dbReference>
<evidence type="ECO:0000313" key="8">
    <source>
        <dbReference type="Proteomes" id="UP000191055"/>
    </source>
</evidence>
<evidence type="ECO:0000256" key="4">
    <source>
        <dbReference type="ARBA" id="ARBA00023136"/>
    </source>
</evidence>